<evidence type="ECO:0000313" key="2">
    <source>
        <dbReference type="EMBL" id="GAA2202506.1"/>
    </source>
</evidence>
<proteinExistence type="predicted"/>
<protein>
    <submittedName>
        <fullName evidence="2">Uncharacterized protein</fullName>
    </submittedName>
</protein>
<accession>A0ABN3C1H3</accession>
<gene>
    <name evidence="2" type="ORF">GCM10009849_31230</name>
</gene>
<evidence type="ECO:0000256" key="1">
    <source>
        <dbReference type="SAM" id="MobiDB-lite"/>
    </source>
</evidence>
<organism evidence="2 3">
    <name type="scientific">Sinomonas flava</name>
    <dbReference type="NCBI Taxonomy" id="496857"/>
    <lineage>
        <taxon>Bacteria</taxon>
        <taxon>Bacillati</taxon>
        <taxon>Actinomycetota</taxon>
        <taxon>Actinomycetes</taxon>
        <taxon>Micrococcales</taxon>
        <taxon>Micrococcaceae</taxon>
        <taxon>Sinomonas</taxon>
    </lineage>
</organism>
<dbReference type="Proteomes" id="UP001500432">
    <property type="component" value="Unassembled WGS sequence"/>
</dbReference>
<dbReference type="EMBL" id="BAAAQW010000010">
    <property type="protein sequence ID" value="GAA2202506.1"/>
    <property type="molecule type" value="Genomic_DNA"/>
</dbReference>
<comment type="caution">
    <text evidence="2">The sequence shown here is derived from an EMBL/GenBank/DDBJ whole genome shotgun (WGS) entry which is preliminary data.</text>
</comment>
<feature type="region of interest" description="Disordered" evidence="1">
    <location>
        <begin position="1"/>
        <end position="22"/>
    </location>
</feature>
<keyword evidence="3" id="KW-1185">Reference proteome</keyword>
<sequence>MGRGCLRVPALDAPKPPSREAAEWGLGEREEQVLQLLGGAIAVAAEARQSGARA</sequence>
<reference evidence="2 3" key="1">
    <citation type="journal article" date="2019" name="Int. J. Syst. Evol. Microbiol.">
        <title>The Global Catalogue of Microorganisms (GCM) 10K type strain sequencing project: providing services to taxonomists for standard genome sequencing and annotation.</title>
        <authorList>
            <consortium name="The Broad Institute Genomics Platform"/>
            <consortium name="The Broad Institute Genome Sequencing Center for Infectious Disease"/>
            <person name="Wu L."/>
            <person name="Ma J."/>
        </authorList>
    </citation>
    <scope>NUCLEOTIDE SEQUENCE [LARGE SCALE GENOMIC DNA]</scope>
    <source>
        <strain evidence="2 3">JCM 16034</strain>
    </source>
</reference>
<name>A0ABN3C1H3_9MICC</name>
<evidence type="ECO:0000313" key="3">
    <source>
        <dbReference type="Proteomes" id="UP001500432"/>
    </source>
</evidence>